<proteinExistence type="predicted"/>
<evidence type="ECO:0000313" key="2">
    <source>
        <dbReference type="EMBL" id="MBC5630509.1"/>
    </source>
</evidence>
<organism evidence="2 3">
    <name type="scientific">Clostridium hominis</name>
    <dbReference type="NCBI Taxonomy" id="2763036"/>
    <lineage>
        <taxon>Bacteria</taxon>
        <taxon>Bacillati</taxon>
        <taxon>Bacillota</taxon>
        <taxon>Clostridia</taxon>
        <taxon>Eubacteriales</taxon>
        <taxon>Clostridiaceae</taxon>
        <taxon>Clostridium</taxon>
    </lineage>
</organism>
<dbReference type="RefSeq" id="WP_186860807.1">
    <property type="nucleotide sequence ID" value="NZ_JACOOO010000040.1"/>
</dbReference>
<protein>
    <submittedName>
        <fullName evidence="2">Uncharacterized protein</fullName>
    </submittedName>
</protein>
<feature type="chain" id="PRO_5045834529" evidence="1">
    <location>
        <begin position="25"/>
        <end position="195"/>
    </location>
</feature>
<reference evidence="2 3" key="1">
    <citation type="submission" date="2020-08" db="EMBL/GenBank/DDBJ databases">
        <title>Genome public.</title>
        <authorList>
            <person name="Liu C."/>
            <person name="Sun Q."/>
        </authorList>
    </citation>
    <scope>NUCLEOTIDE SEQUENCE [LARGE SCALE GENOMIC DNA]</scope>
    <source>
        <strain evidence="2 3">NSJ-6</strain>
    </source>
</reference>
<dbReference type="Proteomes" id="UP000596929">
    <property type="component" value="Unassembled WGS sequence"/>
</dbReference>
<evidence type="ECO:0000256" key="1">
    <source>
        <dbReference type="SAM" id="SignalP"/>
    </source>
</evidence>
<sequence>MKKKLLTLLCGFVIATVPTITSFANNNIEMLNENSITYENEFTDSSVDSSSEISPRVDISSPGVLRTWSDAPLYSSQGIYKMVARPKSTTQTAASIYIHDTGGNCHITASLWRNGVNRTAWTANSVSTTGKHETGSYDDPGYYANIRQTRSTDFLGIGYASGYSSPTSNNEIQLGIQSCVNKPYTTYCSGGVNYR</sequence>
<accession>A0ABR7DGH0</accession>
<keyword evidence="3" id="KW-1185">Reference proteome</keyword>
<feature type="signal peptide" evidence="1">
    <location>
        <begin position="1"/>
        <end position="24"/>
    </location>
</feature>
<comment type="caution">
    <text evidence="2">The sequence shown here is derived from an EMBL/GenBank/DDBJ whole genome shotgun (WGS) entry which is preliminary data.</text>
</comment>
<evidence type="ECO:0000313" key="3">
    <source>
        <dbReference type="Proteomes" id="UP000596929"/>
    </source>
</evidence>
<dbReference type="EMBL" id="JACOOO010000040">
    <property type="protein sequence ID" value="MBC5630509.1"/>
    <property type="molecule type" value="Genomic_DNA"/>
</dbReference>
<gene>
    <name evidence="2" type="ORF">H8S20_16760</name>
</gene>
<keyword evidence="1" id="KW-0732">Signal</keyword>
<name>A0ABR7DGH0_9CLOT</name>